<evidence type="ECO:0000313" key="2">
    <source>
        <dbReference type="Proteomes" id="UP001057402"/>
    </source>
</evidence>
<reference evidence="2" key="1">
    <citation type="journal article" date="2023" name="Front. Plant Sci.">
        <title>Chromosomal-level genome assembly of Melastoma candidum provides insights into trichome evolution.</title>
        <authorList>
            <person name="Zhong Y."/>
            <person name="Wu W."/>
            <person name="Sun C."/>
            <person name="Zou P."/>
            <person name="Liu Y."/>
            <person name="Dai S."/>
            <person name="Zhou R."/>
        </authorList>
    </citation>
    <scope>NUCLEOTIDE SEQUENCE [LARGE SCALE GENOMIC DNA]</scope>
</reference>
<evidence type="ECO:0000313" key="1">
    <source>
        <dbReference type="EMBL" id="KAI4320301.1"/>
    </source>
</evidence>
<dbReference type="Proteomes" id="UP001057402">
    <property type="component" value="Chromosome 10"/>
</dbReference>
<sequence length="96" mass="10426">MFVSCDRDKNSMFWSDQMSGMVMAQHVWLIGVGVSSKIPHPVVQVLGFLPKEGVMEFISPGGAEAPFIETAYTLSSGSLTLMGSQHPTDAFITMTK</sequence>
<name>A0ACB9M8G8_9MYRT</name>
<comment type="caution">
    <text evidence="1">The sequence shown here is derived from an EMBL/GenBank/DDBJ whole genome shotgun (WGS) entry which is preliminary data.</text>
</comment>
<proteinExistence type="predicted"/>
<dbReference type="EMBL" id="CM042889">
    <property type="protein sequence ID" value="KAI4320301.1"/>
    <property type="molecule type" value="Genomic_DNA"/>
</dbReference>
<protein>
    <submittedName>
        <fullName evidence="1">Uncharacterized protein</fullName>
    </submittedName>
</protein>
<gene>
    <name evidence="1" type="ORF">MLD38_033797</name>
</gene>
<accession>A0ACB9M8G8</accession>
<organism evidence="1 2">
    <name type="scientific">Melastoma candidum</name>
    <dbReference type="NCBI Taxonomy" id="119954"/>
    <lineage>
        <taxon>Eukaryota</taxon>
        <taxon>Viridiplantae</taxon>
        <taxon>Streptophyta</taxon>
        <taxon>Embryophyta</taxon>
        <taxon>Tracheophyta</taxon>
        <taxon>Spermatophyta</taxon>
        <taxon>Magnoliopsida</taxon>
        <taxon>eudicotyledons</taxon>
        <taxon>Gunneridae</taxon>
        <taxon>Pentapetalae</taxon>
        <taxon>rosids</taxon>
        <taxon>malvids</taxon>
        <taxon>Myrtales</taxon>
        <taxon>Melastomataceae</taxon>
        <taxon>Melastomatoideae</taxon>
        <taxon>Melastomateae</taxon>
        <taxon>Melastoma</taxon>
    </lineage>
</organism>
<keyword evidence="2" id="KW-1185">Reference proteome</keyword>